<protein>
    <recommendedName>
        <fullName evidence="3">DUF4258 domain-containing protein</fullName>
    </recommendedName>
</protein>
<dbReference type="Proteomes" id="UP001212803">
    <property type="component" value="Chromosome"/>
</dbReference>
<reference evidence="1 2" key="1">
    <citation type="journal article" date="2023" name="ISME J.">
        <title>Thermophilic Dehalococcoidia with unusual traits shed light on an unexpected past.</title>
        <authorList>
            <person name="Palmer M."/>
            <person name="Covington J.K."/>
            <person name="Zhou E.M."/>
            <person name="Thomas S.C."/>
            <person name="Habib N."/>
            <person name="Seymour C.O."/>
            <person name="Lai D."/>
            <person name="Johnston J."/>
            <person name="Hashimi A."/>
            <person name="Jiao J.Y."/>
            <person name="Muok A.R."/>
            <person name="Liu L."/>
            <person name="Xian W.D."/>
            <person name="Zhi X.Y."/>
            <person name="Li M.M."/>
            <person name="Silva L.P."/>
            <person name="Bowen B.P."/>
            <person name="Louie K."/>
            <person name="Briegel A."/>
            <person name="Pett-Ridge J."/>
            <person name="Weber P.K."/>
            <person name="Tocheva E.I."/>
            <person name="Woyke T."/>
            <person name="Northen T.R."/>
            <person name="Mayali X."/>
            <person name="Li W.J."/>
            <person name="Hedlund B.P."/>
        </authorList>
    </citation>
    <scope>NUCLEOTIDE SEQUENCE [LARGE SCALE GENOMIC DNA]</scope>
    <source>
        <strain evidence="1 2">YIM 72310</strain>
    </source>
</reference>
<keyword evidence="2" id="KW-1185">Reference proteome</keyword>
<evidence type="ECO:0000313" key="2">
    <source>
        <dbReference type="Proteomes" id="UP001212803"/>
    </source>
</evidence>
<sequence>MTGPSRPAADLEEIVSRFRRRDYRISEHALARAADEDRPNHLDVEWGVTKDRPRIITDDGGVADPRGPVVTIECEAENGQTLWVRVNYGRERPIIVTQFWRTARR</sequence>
<dbReference type="RefSeq" id="WP_270057808.1">
    <property type="nucleotide sequence ID" value="NZ_CP115149.1"/>
</dbReference>
<accession>A0ABY7M9V5</accession>
<organism evidence="1 2">
    <name type="scientific">Tepidiforma flava</name>
    <dbReference type="NCBI Taxonomy" id="3004094"/>
    <lineage>
        <taxon>Bacteria</taxon>
        <taxon>Bacillati</taxon>
        <taxon>Chloroflexota</taxon>
        <taxon>Tepidiformia</taxon>
        <taxon>Tepidiformales</taxon>
        <taxon>Tepidiformaceae</taxon>
        <taxon>Tepidiforma</taxon>
    </lineage>
</organism>
<evidence type="ECO:0008006" key="3">
    <source>
        <dbReference type="Google" id="ProtNLM"/>
    </source>
</evidence>
<name>A0ABY7M9V5_9CHLR</name>
<dbReference type="EMBL" id="CP115149">
    <property type="protein sequence ID" value="WBL37295.1"/>
    <property type="molecule type" value="Genomic_DNA"/>
</dbReference>
<gene>
    <name evidence="1" type="ORF">O0235_06910</name>
</gene>
<proteinExistence type="predicted"/>
<evidence type="ECO:0000313" key="1">
    <source>
        <dbReference type="EMBL" id="WBL37295.1"/>
    </source>
</evidence>